<evidence type="ECO:0000256" key="1">
    <source>
        <dbReference type="SAM" id="MobiDB-lite"/>
    </source>
</evidence>
<organism evidence="3 4">
    <name type="scientific">Halteria grandinella</name>
    <dbReference type="NCBI Taxonomy" id="5974"/>
    <lineage>
        <taxon>Eukaryota</taxon>
        <taxon>Sar</taxon>
        <taxon>Alveolata</taxon>
        <taxon>Ciliophora</taxon>
        <taxon>Intramacronucleata</taxon>
        <taxon>Spirotrichea</taxon>
        <taxon>Stichotrichia</taxon>
        <taxon>Sporadotrichida</taxon>
        <taxon>Halteriidae</taxon>
        <taxon>Halteria</taxon>
    </lineage>
</organism>
<sequence length="138" mass="16562">MNKLVLHQYSFKQSQRLYSISSFALRTQSKRPLRPEKKPKYAFQVPIMRQRAESQSEAQQSNANDTMLSTSNSNDQQNGQDTFKQDDERAEGWKLLEYSRPYTIFYRVYFLAWACFYLQLICWMFKKLIIHPIQRAFK</sequence>
<dbReference type="EMBL" id="RRYP01016291">
    <property type="protein sequence ID" value="TNV75154.1"/>
    <property type="molecule type" value="Genomic_DNA"/>
</dbReference>
<keyword evidence="2" id="KW-0472">Membrane</keyword>
<protein>
    <recommendedName>
        <fullName evidence="5">Transmembrane protein</fullName>
    </recommendedName>
</protein>
<comment type="caution">
    <text evidence="3">The sequence shown here is derived from an EMBL/GenBank/DDBJ whole genome shotgun (WGS) entry which is preliminary data.</text>
</comment>
<evidence type="ECO:0008006" key="5">
    <source>
        <dbReference type="Google" id="ProtNLM"/>
    </source>
</evidence>
<dbReference type="Proteomes" id="UP000785679">
    <property type="component" value="Unassembled WGS sequence"/>
</dbReference>
<proteinExistence type="predicted"/>
<evidence type="ECO:0000313" key="3">
    <source>
        <dbReference type="EMBL" id="TNV75154.1"/>
    </source>
</evidence>
<keyword evidence="4" id="KW-1185">Reference proteome</keyword>
<feature type="compositionally biased region" description="Low complexity" evidence="1">
    <location>
        <begin position="53"/>
        <end position="64"/>
    </location>
</feature>
<evidence type="ECO:0000313" key="4">
    <source>
        <dbReference type="Proteomes" id="UP000785679"/>
    </source>
</evidence>
<evidence type="ECO:0000256" key="2">
    <source>
        <dbReference type="SAM" id="Phobius"/>
    </source>
</evidence>
<dbReference type="AlphaFoldDB" id="A0A8J8SY51"/>
<keyword evidence="2" id="KW-0812">Transmembrane</keyword>
<reference evidence="3" key="1">
    <citation type="submission" date="2019-06" db="EMBL/GenBank/DDBJ databases">
        <authorList>
            <person name="Zheng W."/>
        </authorList>
    </citation>
    <scope>NUCLEOTIDE SEQUENCE</scope>
    <source>
        <strain evidence="3">QDHG01</strain>
    </source>
</reference>
<name>A0A8J8SY51_HALGN</name>
<keyword evidence="2" id="KW-1133">Transmembrane helix</keyword>
<feature type="compositionally biased region" description="Polar residues" evidence="1">
    <location>
        <begin position="65"/>
        <end position="82"/>
    </location>
</feature>
<gene>
    <name evidence="3" type="ORF">FGO68_gene317</name>
</gene>
<feature type="transmembrane region" description="Helical" evidence="2">
    <location>
        <begin position="104"/>
        <end position="125"/>
    </location>
</feature>
<accession>A0A8J8SY51</accession>
<feature type="region of interest" description="Disordered" evidence="1">
    <location>
        <begin position="50"/>
        <end position="87"/>
    </location>
</feature>